<dbReference type="InterPro" id="IPR036188">
    <property type="entry name" value="FAD/NAD-bd_sf"/>
</dbReference>
<comment type="subcellular location">
    <subcellularLocation>
        <location evidence="11">Cytoplasm</location>
    </subcellularLocation>
</comment>
<dbReference type="GO" id="GO:0004729">
    <property type="term" value="F:oxygen-dependent protoporphyrinogen oxidase activity"/>
    <property type="evidence" value="ECO:0007669"/>
    <property type="project" value="UniProtKB-UniRule"/>
</dbReference>
<dbReference type="STRING" id="46224.B4102_1761"/>
<dbReference type="AlphaFoldDB" id="A0A150LGH4"/>
<proteinExistence type="inferred from homology"/>
<evidence type="ECO:0000256" key="10">
    <source>
        <dbReference type="ARBA" id="ARBA00023133"/>
    </source>
</evidence>
<accession>A0A150LGH4</accession>
<dbReference type="Pfam" id="PF01593">
    <property type="entry name" value="Amino_oxidase"/>
    <property type="match status" value="1"/>
</dbReference>
<keyword evidence="10 11" id="KW-0350">Heme biosynthesis</keyword>
<dbReference type="EC" id="1.3.3.15" evidence="5 11"/>
<protein>
    <recommendedName>
        <fullName evidence="6 11">Coproporphyrinogen III oxidase</fullName>
        <ecNumber evidence="5 11">1.3.3.15</ecNumber>
    </recommendedName>
</protein>
<keyword evidence="14" id="KW-1185">Reference proteome</keyword>
<keyword evidence="9 11" id="KW-0560">Oxidoreductase</keyword>
<evidence type="ECO:0000256" key="3">
    <source>
        <dbReference type="ARBA" id="ARBA00004744"/>
    </source>
</evidence>
<dbReference type="SUPFAM" id="SSF51905">
    <property type="entry name" value="FAD/NAD(P)-binding domain"/>
    <property type="match status" value="1"/>
</dbReference>
<dbReference type="PATRIC" id="fig|46224.3.peg.4066"/>
<evidence type="ECO:0000256" key="6">
    <source>
        <dbReference type="ARBA" id="ARBA00019046"/>
    </source>
</evidence>
<keyword evidence="11" id="KW-0963">Cytoplasm</keyword>
<evidence type="ECO:0000256" key="4">
    <source>
        <dbReference type="ARBA" id="ARBA00008310"/>
    </source>
</evidence>
<evidence type="ECO:0000313" key="13">
    <source>
        <dbReference type="EMBL" id="KYD11335.1"/>
    </source>
</evidence>
<dbReference type="InterPro" id="IPR002937">
    <property type="entry name" value="Amino_oxidase"/>
</dbReference>
<evidence type="ECO:0000256" key="8">
    <source>
        <dbReference type="ARBA" id="ARBA00022827"/>
    </source>
</evidence>
<comment type="function">
    <text evidence="11">Involved in coproporphyrin-dependent heme b biosynthesis. Catalyzes the oxidation of coproporphyrinogen III to coproporphyrin III.</text>
</comment>
<evidence type="ECO:0000256" key="1">
    <source>
        <dbReference type="ARBA" id="ARBA00001755"/>
    </source>
</evidence>
<evidence type="ECO:0000256" key="2">
    <source>
        <dbReference type="ARBA" id="ARBA00001974"/>
    </source>
</evidence>
<comment type="pathway">
    <text evidence="3 11">Porphyrin-containing compound metabolism; protoheme biosynthesis.</text>
</comment>
<dbReference type="EMBL" id="LQYN01000007">
    <property type="protein sequence ID" value="KYD11335.1"/>
    <property type="molecule type" value="Genomic_DNA"/>
</dbReference>
<dbReference type="PANTHER" id="PTHR42923:SF3">
    <property type="entry name" value="PROTOPORPHYRINOGEN OXIDASE"/>
    <property type="match status" value="1"/>
</dbReference>
<dbReference type="PANTHER" id="PTHR42923">
    <property type="entry name" value="PROTOPORPHYRINOGEN OXIDASE"/>
    <property type="match status" value="1"/>
</dbReference>
<dbReference type="NCBIfam" id="TIGR00562">
    <property type="entry name" value="proto_IX_ox"/>
    <property type="match status" value="1"/>
</dbReference>
<comment type="catalytic activity">
    <reaction evidence="1">
        <text>coproporphyrinogen III + 3 O2 = coproporphyrin III + 3 H2O2</text>
        <dbReference type="Rhea" id="RHEA:43436"/>
        <dbReference type="ChEBI" id="CHEBI:15379"/>
        <dbReference type="ChEBI" id="CHEBI:16240"/>
        <dbReference type="ChEBI" id="CHEBI:57309"/>
        <dbReference type="ChEBI" id="CHEBI:131725"/>
        <dbReference type="EC" id="1.3.3.15"/>
    </reaction>
    <physiologicalReaction direction="left-to-right" evidence="1">
        <dbReference type="Rhea" id="RHEA:43437"/>
    </physiologicalReaction>
</comment>
<keyword evidence="7 11" id="KW-0285">Flavoprotein</keyword>
<dbReference type="NCBIfam" id="NF009081">
    <property type="entry name" value="PRK12416.1"/>
    <property type="match status" value="1"/>
</dbReference>
<comment type="similarity">
    <text evidence="4 11">Belongs to the protoporphyrinogen/coproporphyrinogen oxidase family. Coproporphyrinogen III oxidase subfamily.</text>
</comment>
<feature type="domain" description="Amine oxidase" evidence="12">
    <location>
        <begin position="11"/>
        <end position="459"/>
    </location>
</feature>
<sequence length="466" mass="51812">MKTVVVIGGGITGLSTLYYLQQLKETANIELNLKLIEGNDELGGKIHSVQTDEFIMETGADSIVARKQGVAELLENLHLHNEMVNNATGKSFIYHHGQLKPIPDDTVFGIPMSKEALFSSELISEAGKNEALKDFTTTNESFTKDSSIGQFLEHFLGKEIVENQIAPVLSGVYSGKLNELTLATTLPYLLDYKNQYGSIMKGLSENKERFQSADNKKFVSFKNGLSTLIDRLEIELTNVEILKGIKATSIIHTQDGYTVTLENGTTIHADYIVLSTPHQVAQSLLQNEVLDEDFNQLVSSSLISVYLGFDVPDEKLPADGTGFIVPDNSDLVCNACTWTSRKWTHTSKNNHLLLRLFYKNTNPTTFEHLNSLNERELIQVALKDIEKSLGITGEPKHSEVTKWTDLMPKYSLSHRKTIESLNKKIDDLYPNITLAGCSYYGVGIADCIMNGKETANQLIEQISNNN</sequence>
<evidence type="ECO:0000313" key="14">
    <source>
        <dbReference type="Proteomes" id="UP000075666"/>
    </source>
</evidence>
<evidence type="ECO:0000256" key="7">
    <source>
        <dbReference type="ARBA" id="ARBA00022630"/>
    </source>
</evidence>
<comment type="caution">
    <text evidence="13">The sequence shown here is derived from an EMBL/GenBank/DDBJ whole genome shotgun (WGS) entry which is preliminary data.</text>
</comment>
<organism evidence="13 14">
    <name type="scientific">Heyndrickxia sporothermodurans</name>
    <dbReference type="NCBI Taxonomy" id="46224"/>
    <lineage>
        <taxon>Bacteria</taxon>
        <taxon>Bacillati</taxon>
        <taxon>Bacillota</taxon>
        <taxon>Bacilli</taxon>
        <taxon>Bacillales</taxon>
        <taxon>Bacillaceae</taxon>
        <taxon>Heyndrickxia</taxon>
    </lineage>
</organism>
<reference evidence="13 14" key="1">
    <citation type="submission" date="2016-01" db="EMBL/GenBank/DDBJ databases">
        <title>Genome Sequences of Twelve Sporeforming Bacillus Species Isolated from Foods.</title>
        <authorList>
            <person name="Berendsen E.M."/>
            <person name="Wells-Bennik M.H."/>
            <person name="Krawcyk A.O."/>
            <person name="De Jong A."/>
            <person name="Holsappel S."/>
            <person name="Eijlander R.T."/>
            <person name="Kuipers O.P."/>
        </authorList>
    </citation>
    <scope>NUCLEOTIDE SEQUENCE [LARGE SCALE GENOMIC DNA]</scope>
    <source>
        <strain evidence="13 14">B4102</strain>
    </source>
</reference>
<keyword evidence="8 11" id="KW-0274">FAD</keyword>
<dbReference type="GO" id="GO:0005737">
    <property type="term" value="C:cytoplasm"/>
    <property type="evidence" value="ECO:0007669"/>
    <property type="project" value="UniProtKB-SubCell"/>
</dbReference>
<dbReference type="SUPFAM" id="SSF54373">
    <property type="entry name" value="FAD-linked reductases, C-terminal domain"/>
    <property type="match status" value="1"/>
</dbReference>
<gene>
    <name evidence="13" type="ORF">B4102_1761</name>
</gene>
<dbReference type="UniPathway" id="UPA00252"/>
<evidence type="ECO:0000259" key="12">
    <source>
        <dbReference type="Pfam" id="PF01593"/>
    </source>
</evidence>
<comment type="cofactor">
    <cofactor evidence="2 11">
        <name>FAD</name>
        <dbReference type="ChEBI" id="CHEBI:57692"/>
    </cofactor>
</comment>
<evidence type="ECO:0000256" key="11">
    <source>
        <dbReference type="RuleBase" id="RU364052"/>
    </source>
</evidence>
<dbReference type="InterPro" id="IPR004572">
    <property type="entry name" value="Protoporphyrinogen_oxidase"/>
</dbReference>
<dbReference type="GO" id="GO:0006783">
    <property type="term" value="P:heme biosynthetic process"/>
    <property type="evidence" value="ECO:0007669"/>
    <property type="project" value="UniProtKB-UniRule"/>
</dbReference>
<dbReference type="Gene3D" id="3.50.50.60">
    <property type="entry name" value="FAD/NAD(P)-binding domain"/>
    <property type="match status" value="1"/>
</dbReference>
<dbReference type="Proteomes" id="UP000075666">
    <property type="component" value="Unassembled WGS sequence"/>
</dbReference>
<dbReference type="RefSeq" id="WP_066226361.1">
    <property type="nucleotide sequence ID" value="NZ_LQYN01000007.1"/>
</dbReference>
<name>A0A150LGH4_9BACI</name>
<dbReference type="InterPro" id="IPR050464">
    <property type="entry name" value="Zeta_carotene_desat/Oxidored"/>
</dbReference>
<evidence type="ECO:0000256" key="9">
    <source>
        <dbReference type="ARBA" id="ARBA00023002"/>
    </source>
</evidence>
<evidence type="ECO:0000256" key="5">
    <source>
        <dbReference type="ARBA" id="ARBA00012402"/>
    </source>
</evidence>
<dbReference type="Gene3D" id="1.10.3110.10">
    <property type="entry name" value="protoporphyrinogen ix oxidase, domain 3"/>
    <property type="match status" value="1"/>
</dbReference>
<dbReference type="Gene3D" id="3.90.660.20">
    <property type="entry name" value="Protoporphyrinogen oxidase, mitochondrial, domain 2"/>
    <property type="match status" value="1"/>
</dbReference>
<dbReference type="OrthoDB" id="9805195at2"/>